<evidence type="ECO:0000313" key="4">
    <source>
        <dbReference type="Proteomes" id="UP001152795"/>
    </source>
</evidence>
<dbReference type="EMBL" id="CACRXK020001997">
    <property type="protein sequence ID" value="CAB3992182.1"/>
    <property type="molecule type" value="Genomic_DNA"/>
</dbReference>
<feature type="domain" description="QRICH1-like" evidence="2">
    <location>
        <begin position="89"/>
        <end position="150"/>
    </location>
</feature>
<sequence>MEEFYDDSGSESGCYYPEDLNDDSNNENYAPSSFSVPLNNRQRNLTDMAEIDSFIEQQRPENTTKKTTYDLNIWQRFCLSRNEGRKLNEIPSNELNLLLCKFFMTITKKDGSVYEPSSLTSFQRSIQRHLNFSNSTLNIFKDVEFAKSRDVLLARKRQLVETHAKGNRPQACRALTEEEEELLFDKGLFGDHEPETLQRTVWWTLSLHFGFRARDESRKLKWGDVELGFDQESGQ</sequence>
<dbReference type="AlphaFoldDB" id="A0A7D9DT44"/>
<evidence type="ECO:0000259" key="2">
    <source>
        <dbReference type="Pfam" id="PF25561"/>
    </source>
</evidence>
<dbReference type="Pfam" id="PF25561">
    <property type="entry name" value="QRICH1"/>
    <property type="match status" value="1"/>
</dbReference>
<feature type="compositionally biased region" description="Polar residues" evidence="1">
    <location>
        <begin position="26"/>
        <end position="37"/>
    </location>
</feature>
<feature type="region of interest" description="Disordered" evidence="1">
    <location>
        <begin position="1"/>
        <end position="37"/>
    </location>
</feature>
<dbReference type="InterPro" id="IPR042838">
    <property type="entry name" value="KIAA1958"/>
</dbReference>
<comment type="caution">
    <text evidence="3">The sequence shown here is derived from an EMBL/GenBank/DDBJ whole genome shotgun (WGS) entry which is preliminary data.</text>
</comment>
<dbReference type="PANTHER" id="PTHR46963:SF2">
    <property type="match status" value="1"/>
</dbReference>
<proteinExistence type="predicted"/>
<protein>
    <recommendedName>
        <fullName evidence="2">QRICH1-like domain-containing protein</fullName>
    </recommendedName>
</protein>
<dbReference type="InterPro" id="IPR057926">
    <property type="entry name" value="QRICH1_dom"/>
</dbReference>
<evidence type="ECO:0000313" key="3">
    <source>
        <dbReference type="EMBL" id="CAB3992182.1"/>
    </source>
</evidence>
<organism evidence="3 4">
    <name type="scientific">Paramuricea clavata</name>
    <name type="common">Red gorgonian</name>
    <name type="synonym">Violescent sea-whip</name>
    <dbReference type="NCBI Taxonomy" id="317549"/>
    <lineage>
        <taxon>Eukaryota</taxon>
        <taxon>Metazoa</taxon>
        <taxon>Cnidaria</taxon>
        <taxon>Anthozoa</taxon>
        <taxon>Octocorallia</taxon>
        <taxon>Malacalcyonacea</taxon>
        <taxon>Plexauridae</taxon>
        <taxon>Paramuricea</taxon>
    </lineage>
</organism>
<dbReference type="Proteomes" id="UP001152795">
    <property type="component" value="Unassembled WGS sequence"/>
</dbReference>
<evidence type="ECO:0000256" key="1">
    <source>
        <dbReference type="SAM" id="MobiDB-lite"/>
    </source>
</evidence>
<gene>
    <name evidence="3" type="ORF">PACLA_8A059469</name>
</gene>
<name>A0A7D9DT44_PARCT</name>
<keyword evidence="4" id="KW-1185">Reference proteome</keyword>
<reference evidence="3" key="1">
    <citation type="submission" date="2020-04" db="EMBL/GenBank/DDBJ databases">
        <authorList>
            <person name="Alioto T."/>
            <person name="Alioto T."/>
            <person name="Gomez Garrido J."/>
        </authorList>
    </citation>
    <scope>NUCLEOTIDE SEQUENCE</scope>
    <source>
        <strain evidence="3">A484AB</strain>
    </source>
</reference>
<dbReference type="PANTHER" id="PTHR46963">
    <property type="entry name" value="SIMILAR TO RIKEN CDNA E130308A19"/>
    <property type="match status" value="1"/>
</dbReference>
<accession>A0A7D9DT44</accession>
<dbReference type="OrthoDB" id="10038493at2759"/>